<comment type="caution">
    <text evidence="4">The sequence shown here is derived from an EMBL/GenBank/DDBJ whole genome shotgun (WGS) entry which is preliminary data.</text>
</comment>
<evidence type="ECO:0000259" key="3">
    <source>
        <dbReference type="PROSITE" id="PS50158"/>
    </source>
</evidence>
<keyword evidence="1" id="KW-0862">Zinc</keyword>
<dbReference type="InterPro" id="IPR001878">
    <property type="entry name" value="Znf_CCHC"/>
</dbReference>
<dbReference type="AlphaFoldDB" id="A0A699JE28"/>
<reference evidence="4" key="1">
    <citation type="journal article" date="2019" name="Sci. Rep.">
        <title>Draft genome of Tanacetum cinerariifolium, the natural source of mosquito coil.</title>
        <authorList>
            <person name="Yamashiro T."/>
            <person name="Shiraishi A."/>
            <person name="Satake H."/>
            <person name="Nakayama K."/>
        </authorList>
    </citation>
    <scope>NUCLEOTIDE SEQUENCE</scope>
</reference>
<accession>A0A699JE28</accession>
<feature type="domain" description="CCHC-type" evidence="3">
    <location>
        <begin position="31"/>
        <end position="45"/>
    </location>
</feature>
<proteinExistence type="predicted"/>
<dbReference type="SUPFAM" id="SSF57756">
    <property type="entry name" value="Retrovirus zinc finger-like domains"/>
    <property type="match status" value="1"/>
</dbReference>
<feature type="compositionally biased region" description="Acidic residues" evidence="2">
    <location>
        <begin position="212"/>
        <end position="221"/>
    </location>
</feature>
<evidence type="ECO:0000256" key="1">
    <source>
        <dbReference type="PROSITE-ProRule" id="PRU00047"/>
    </source>
</evidence>
<feature type="compositionally biased region" description="Basic and acidic residues" evidence="2">
    <location>
        <begin position="238"/>
        <end position="247"/>
    </location>
</feature>
<name>A0A699JE28_TANCI</name>
<dbReference type="GO" id="GO:0003676">
    <property type="term" value="F:nucleic acid binding"/>
    <property type="evidence" value="ECO:0007669"/>
    <property type="project" value="InterPro"/>
</dbReference>
<dbReference type="InterPro" id="IPR036875">
    <property type="entry name" value="Znf_CCHC_sf"/>
</dbReference>
<organism evidence="4">
    <name type="scientific">Tanacetum cinerariifolium</name>
    <name type="common">Dalmatian daisy</name>
    <name type="synonym">Chrysanthemum cinerariifolium</name>
    <dbReference type="NCBI Taxonomy" id="118510"/>
    <lineage>
        <taxon>Eukaryota</taxon>
        <taxon>Viridiplantae</taxon>
        <taxon>Streptophyta</taxon>
        <taxon>Embryophyta</taxon>
        <taxon>Tracheophyta</taxon>
        <taxon>Spermatophyta</taxon>
        <taxon>Magnoliopsida</taxon>
        <taxon>eudicotyledons</taxon>
        <taxon>Gunneridae</taxon>
        <taxon>Pentapetalae</taxon>
        <taxon>asterids</taxon>
        <taxon>campanulids</taxon>
        <taxon>Asterales</taxon>
        <taxon>Asteraceae</taxon>
        <taxon>Asteroideae</taxon>
        <taxon>Anthemideae</taxon>
        <taxon>Anthemidinae</taxon>
        <taxon>Tanacetum</taxon>
    </lineage>
</organism>
<dbReference type="GO" id="GO:0008270">
    <property type="term" value="F:zinc ion binding"/>
    <property type="evidence" value="ECO:0007669"/>
    <property type="project" value="UniProtKB-KW"/>
</dbReference>
<dbReference type="EMBL" id="BKCJ010398149">
    <property type="protein sequence ID" value="GFA28448.1"/>
    <property type="molecule type" value="Genomic_DNA"/>
</dbReference>
<keyword evidence="1" id="KW-0863">Zinc-finger</keyword>
<evidence type="ECO:0000313" key="4">
    <source>
        <dbReference type="EMBL" id="GFA28448.1"/>
    </source>
</evidence>
<dbReference type="PROSITE" id="PS50158">
    <property type="entry name" value="ZF_CCHC"/>
    <property type="match status" value="1"/>
</dbReference>
<dbReference type="SMART" id="SM00343">
    <property type="entry name" value="ZnF_C2HC"/>
    <property type="match status" value="1"/>
</dbReference>
<keyword evidence="1" id="KW-0479">Metal-binding</keyword>
<dbReference type="Gene3D" id="4.10.60.10">
    <property type="entry name" value="Zinc finger, CCHC-type"/>
    <property type="match status" value="1"/>
</dbReference>
<gene>
    <name evidence="4" type="ORF">Tci_600420</name>
</gene>
<evidence type="ECO:0000256" key="2">
    <source>
        <dbReference type="SAM" id="MobiDB-lite"/>
    </source>
</evidence>
<feature type="non-terminal residue" evidence="4">
    <location>
        <position position="273"/>
    </location>
</feature>
<protein>
    <recommendedName>
        <fullName evidence="3">CCHC-type domain-containing protein</fullName>
    </recommendedName>
</protein>
<sequence>MRARRFLKKTRRKVGANGSETIGFDKTKVECYNCHKRGHFVKECRASRENRNKEPVRRNVIVETIDAKALVDQDGIGYDWSDQAKDGPINFALMAYTSSGSSSLDSEKEIRKGREKIDEIKVTLEKFENSSKTLNKMLDSQVNDRNKIGVGYHAVPPPYTRNFMPSKLDLILVDVDEYVVSESITSVPAVVTNKAKTSESKPKFVSEPLIEDWVSDSEDENETKTNSKQRKPSFAKVEFVKPNEQVKSHRKSVKHEEHNRQAKHPRKNSQSPR</sequence>
<feature type="region of interest" description="Disordered" evidence="2">
    <location>
        <begin position="212"/>
        <end position="273"/>
    </location>
</feature>